<proteinExistence type="predicted"/>
<dbReference type="GO" id="GO:0004175">
    <property type="term" value="F:endopeptidase activity"/>
    <property type="evidence" value="ECO:0007669"/>
    <property type="project" value="UniProtKB-ARBA"/>
</dbReference>
<dbReference type="InterPro" id="IPR003675">
    <property type="entry name" value="Rce1/LyrA-like_dom"/>
</dbReference>
<feature type="transmembrane region" description="Helical" evidence="1">
    <location>
        <begin position="30"/>
        <end position="52"/>
    </location>
</feature>
<gene>
    <name evidence="4" type="primary">LOC110974727</name>
</gene>
<dbReference type="OrthoDB" id="9981470at2759"/>
<dbReference type="GeneID" id="110974727"/>
<feature type="transmembrane region" description="Helical" evidence="1">
    <location>
        <begin position="73"/>
        <end position="106"/>
    </location>
</feature>
<name>A0A8B7XN28_ACAPL</name>
<keyword evidence="1" id="KW-0472">Membrane</keyword>
<feature type="transmembrane region" description="Helical" evidence="1">
    <location>
        <begin position="250"/>
        <end position="271"/>
    </location>
</feature>
<evidence type="ECO:0000313" key="3">
    <source>
        <dbReference type="Proteomes" id="UP000694845"/>
    </source>
</evidence>
<dbReference type="AlphaFoldDB" id="A0A8B7XN28"/>
<dbReference type="OMA" id="PHGWIAI"/>
<protein>
    <submittedName>
        <fullName evidence="4">Uncharacterized protein LOC110974727 isoform X1</fullName>
    </submittedName>
</protein>
<dbReference type="PANTHER" id="PTHR35797:SF1">
    <property type="entry name" value="PROTEASE"/>
    <property type="match status" value="1"/>
</dbReference>
<dbReference type="InterPro" id="IPR042150">
    <property type="entry name" value="MmRce1-like"/>
</dbReference>
<accession>A0A8B7XN28</accession>
<evidence type="ECO:0000313" key="4">
    <source>
        <dbReference type="RefSeq" id="XP_022082228.1"/>
    </source>
</evidence>
<organism evidence="3 4">
    <name type="scientific">Acanthaster planci</name>
    <name type="common">Crown-of-thorns starfish</name>
    <dbReference type="NCBI Taxonomy" id="133434"/>
    <lineage>
        <taxon>Eukaryota</taxon>
        <taxon>Metazoa</taxon>
        <taxon>Echinodermata</taxon>
        <taxon>Eleutherozoa</taxon>
        <taxon>Asterozoa</taxon>
        <taxon>Asteroidea</taxon>
        <taxon>Valvatacea</taxon>
        <taxon>Valvatida</taxon>
        <taxon>Acanthasteridae</taxon>
        <taxon>Acanthaster</taxon>
    </lineage>
</organism>
<evidence type="ECO:0000259" key="2">
    <source>
        <dbReference type="Pfam" id="PF02517"/>
    </source>
</evidence>
<dbReference type="KEGG" id="aplc:110974727"/>
<dbReference type="Proteomes" id="UP000694845">
    <property type="component" value="Unplaced"/>
</dbReference>
<dbReference type="PANTHER" id="PTHR35797">
    <property type="entry name" value="PROTEASE-RELATED"/>
    <property type="match status" value="1"/>
</dbReference>
<keyword evidence="1" id="KW-0812">Transmembrane</keyword>
<feature type="transmembrane region" description="Helical" evidence="1">
    <location>
        <begin position="157"/>
        <end position="179"/>
    </location>
</feature>
<feature type="transmembrane region" description="Helical" evidence="1">
    <location>
        <begin position="7"/>
        <end position="24"/>
    </location>
</feature>
<feature type="transmembrane region" description="Helical" evidence="1">
    <location>
        <begin position="220"/>
        <end position="238"/>
    </location>
</feature>
<keyword evidence="1" id="KW-1133">Transmembrane helix</keyword>
<evidence type="ECO:0000256" key="1">
    <source>
        <dbReference type="SAM" id="Phobius"/>
    </source>
</evidence>
<feature type="domain" description="CAAX prenyl protease 2/Lysostaphin resistance protein A-like" evidence="2">
    <location>
        <begin position="132"/>
        <end position="229"/>
    </location>
</feature>
<dbReference type="Pfam" id="PF02517">
    <property type="entry name" value="Rce1-like"/>
    <property type="match status" value="1"/>
</dbReference>
<dbReference type="RefSeq" id="XP_022082228.1">
    <property type="nucleotide sequence ID" value="XM_022226536.1"/>
</dbReference>
<dbReference type="GO" id="GO:0080120">
    <property type="term" value="P:CAAX-box protein maturation"/>
    <property type="evidence" value="ECO:0007669"/>
    <property type="project" value="UniProtKB-ARBA"/>
</dbReference>
<reference evidence="4" key="1">
    <citation type="submission" date="2025-08" db="UniProtKB">
        <authorList>
            <consortium name="RefSeq"/>
        </authorList>
    </citation>
    <scope>IDENTIFICATION</scope>
</reference>
<sequence length="276" mass="30110">MAVLGSCLDFATVTLFVTSAWVYLGRNLSFGTLSVAMYFPAAFALLFKVASGECFEFVNQMLVGLSAPPTEAYFSMVIACLISIAITVSTIGLCVILNLCLCWGIVAKGSKLEDQRSSKVKAFMRRNKIWGFLRASGEEVGWRCFLLPCLLDTYSPASALFISGVIWGLFHVAVMVLLTHKLKVKHPLMTVTVQCTSVLLNAYSHGWITMRSGYSLWPSAIMHCTWNIVNPLVLGSIYTHEPGLIVGEQWLINGEGLAGCIVSIPLVLLIVNDMAG</sequence>
<keyword evidence="3" id="KW-1185">Reference proteome</keyword>